<dbReference type="PROSITE" id="PS51257">
    <property type="entry name" value="PROKAR_LIPOPROTEIN"/>
    <property type="match status" value="1"/>
</dbReference>
<evidence type="ECO:0000256" key="4">
    <source>
        <dbReference type="SAM" id="SignalP"/>
    </source>
</evidence>
<dbReference type="PROSITE" id="PS51790">
    <property type="entry name" value="MSRB"/>
    <property type="match status" value="1"/>
</dbReference>
<keyword evidence="4" id="KW-0732">Signal</keyword>
<dbReference type="PROSITE" id="PS51318">
    <property type="entry name" value="TAT"/>
    <property type="match status" value="1"/>
</dbReference>
<feature type="chain" id="PRO_5047231085" description="peptide-methionine (R)-S-oxide reductase" evidence="4">
    <location>
        <begin position="32"/>
        <end position="167"/>
    </location>
</feature>
<sequence length="167" mass="18677">MTQIDRLHRRHLMLGAGALALGACSPGAADAQDARYASSPFRRISDAEWRRRLGDASWRVMRHEGTERPYTSPLNDERRAGTYVCKGCELPLFRSQTKYDSRTGWPSFYDVIAGSIGTKTDFAIGIPRTEYHCARCLGHQGHVFDDGPRPTGKRYCNNGVALTFRPA</sequence>
<organism evidence="6 7">
    <name type="scientific">Brevundimonas vitisensis</name>
    <dbReference type="NCBI Taxonomy" id="2800818"/>
    <lineage>
        <taxon>Bacteria</taxon>
        <taxon>Pseudomonadati</taxon>
        <taxon>Pseudomonadota</taxon>
        <taxon>Alphaproteobacteria</taxon>
        <taxon>Caulobacterales</taxon>
        <taxon>Caulobacteraceae</taxon>
        <taxon>Brevundimonas</taxon>
    </lineage>
</organism>
<evidence type="ECO:0000256" key="1">
    <source>
        <dbReference type="ARBA" id="ARBA00012499"/>
    </source>
</evidence>
<evidence type="ECO:0000256" key="2">
    <source>
        <dbReference type="ARBA" id="ARBA00023002"/>
    </source>
</evidence>
<dbReference type="SUPFAM" id="SSF51316">
    <property type="entry name" value="Mss4-like"/>
    <property type="match status" value="1"/>
</dbReference>
<dbReference type="Proteomes" id="UP000595448">
    <property type="component" value="Chromosome"/>
</dbReference>
<dbReference type="NCBIfam" id="TIGR00357">
    <property type="entry name" value="peptide-methionine (R)-S-oxide reductase MsrB"/>
    <property type="match status" value="1"/>
</dbReference>
<keyword evidence="7" id="KW-1185">Reference proteome</keyword>
<accession>A0ABX7BNF8</accession>
<evidence type="ECO:0000313" key="6">
    <source>
        <dbReference type="EMBL" id="QQQ19117.1"/>
    </source>
</evidence>
<dbReference type="Gene3D" id="2.170.150.20">
    <property type="entry name" value="Peptide methionine sulfoxide reductase"/>
    <property type="match status" value="1"/>
</dbReference>
<comment type="catalytic activity">
    <reaction evidence="3">
        <text>L-methionyl-[protein] + [thioredoxin]-disulfide + H2O = L-methionyl-(R)-S-oxide-[protein] + [thioredoxin]-dithiol</text>
        <dbReference type="Rhea" id="RHEA:24164"/>
        <dbReference type="Rhea" id="RHEA-COMP:10698"/>
        <dbReference type="Rhea" id="RHEA-COMP:10700"/>
        <dbReference type="Rhea" id="RHEA-COMP:12313"/>
        <dbReference type="Rhea" id="RHEA-COMP:12314"/>
        <dbReference type="ChEBI" id="CHEBI:15377"/>
        <dbReference type="ChEBI" id="CHEBI:16044"/>
        <dbReference type="ChEBI" id="CHEBI:29950"/>
        <dbReference type="ChEBI" id="CHEBI:45764"/>
        <dbReference type="ChEBI" id="CHEBI:50058"/>
        <dbReference type="EC" id="1.8.4.12"/>
    </reaction>
</comment>
<feature type="domain" description="MsrB" evidence="5">
    <location>
        <begin position="46"/>
        <end position="167"/>
    </location>
</feature>
<evidence type="ECO:0000256" key="3">
    <source>
        <dbReference type="ARBA" id="ARBA00048488"/>
    </source>
</evidence>
<dbReference type="InterPro" id="IPR011057">
    <property type="entry name" value="Mss4-like_sf"/>
</dbReference>
<reference evidence="6 7" key="1">
    <citation type="submission" date="2021-01" db="EMBL/GenBank/DDBJ databases">
        <title>Brevundimonas vitis sp. nov., an bacterium isolated from grape (Vitis vinifera).</title>
        <authorList>
            <person name="Jiang L."/>
            <person name="Lee J."/>
        </authorList>
    </citation>
    <scope>NUCLEOTIDE SEQUENCE [LARGE SCALE GENOMIC DNA]</scope>
    <source>
        <strain evidence="6 7">GRTSA-9</strain>
    </source>
</reference>
<evidence type="ECO:0000313" key="7">
    <source>
        <dbReference type="Proteomes" id="UP000595448"/>
    </source>
</evidence>
<keyword evidence="2 6" id="KW-0560">Oxidoreductase</keyword>
<gene>
    <name evidence="6" type="primary">msrB</name>
    <name evidence="6" type="ORF">JIP62_03060</name>
</gene>
<evidence type="ECO:0000259" key="5">
    <source>
        <dbReference type="PROSITE" id="PS51790"/>
    </source>
</evidence>
<dbReference type="InterPro" id="IPR028427">
    <property type="entry name" value="Met_Sox_Rdtase_MsrB"/>
</dbReference>
<feature type="signal peptide" evidence="4">
    <location>
        <begin position="1"/>
        <end position="31"/>
    </location>
</feature>
<dbReference type="PANTHER" id="PTHR10173:SF57">
    <property type="entry name" value="PEPTIDE-METHIONINE (R)-S-OXIDE REDUCTASE"/>
    <property type="match status" value="1"/>
</dbReference>
<dbReference type="EMBL" id="CP067977">
    <property type="protein sequence ID" value="QQQ19117.1"/>
    <property type="molecule type" value="Genomic_DNA"/>
</dbReference>
<dbReference type="InterPro" id="IPR006311">
    <property type="entry name" value="TAT_signal"/>
</dbReference>
<protein>
    <recommendedName>
        <fullName evidence="1">peptide-methionine (R)-S-oxide reductase</fullName>
        <ecNumber evidence="1">1.8.4.12</ecNumber>
    </recommendedName>
</protein>
<dbReference type="GO" id="GO:0033743">
    <property type="term" value="F:peptide-methionine (R)-S-oxide reductase activity"/>
    <property type="evidence" value="ECO:0007669"/>
    <property type="project" value="UniProtKB-EC"/>
</dbReference>
<dbReference type="RefSeq" id="WP_201103468.1">
    <property type="nucleotide sequence ID" value="NZ_CP067977.1"/>
</dbReference>
<dbReference type="PANTHER" id="PTHR10173">
    <property type="entry name" value="METHIONINE SULFOXIDE REDUCTASE"/>
    <property type="match status" value="1"/>
</dbReference>
<dbReference type="InterPro" id="IPR002579">
    <property type="entry name" value="Met_Sox_Rdtase_MsrB_dom"/>
</dbReference>
<dbReference type="Pfam" id="PF01641">
    <property type="entry name" value="SelR"/>
    <property type="match status" value="1"/>
</dbReference>
<proteinExistence type="predicted"/>
<name>A0ABX7BNF8_9CAUL</name>
<dbReference type="EC" id="1.8.4.12" evidence="1"/>